<proteinExistence type="predicted"/>
<dbReference type="RefSeq" id="WP_074302450.1">
    <property type="nucleotide sequence ID" value="NZ_FSRU01000003.1"/>
</dbReference>
<reference evidence="1 2" key="1">
    <citation type="submission" date="2016-11" db="EMBL/GenBank/DDBJ databases">
        <authorList>
            <person name="Jaros S."/>
            <person name="Januszkiewicz K."/>
            <person name="Wedrychowicz H."/>
        </authorList>
    </citation>
    <scope>NUCLEOTIDE SEQUENCE [LARGE SCALE GENOMIC DNA]</scope>
    <source>
        <strain evidence="1 2">GAS95</strain>
    </source>
</reference>
<dbReference type="PANTHER" id="PTHR32305">
    <property type="match status" value="1"/>
</dbReference>
<dbReference type="InterPro" id="IPR022385">
    <property type="entry name" value="Rhs_assc_core"/>
</dbReference>
<sequence length="943" mass="104896">MKFADNTSSLCRGTPSIGVVDNRGKPVRVLRYNRTAGEQALDELITHSVLRDDGLQSSLWDARLFTLCQADASQVPNLLGQLSLSGQTLRSDSVDAGWSVKMYDAEGRLKWSKDGRGSQRRFEFDTLGRAVAVFERVDGEDERAAERLIYGDNGNAQNPQGNNMCGQLVRHYDEAGLISSPGFTLLGAPTGDAQQFLTDAEQQSDWQGDDENVWQSAMSGETYFTAIQYDATGARTRQIDAKGNQQRFAYDVAGAQCQSFLTISGAAEQILLKEITYSAADQLLQETAGNDVVTDYAYEPQTQRLLGITTTRPVSGSRSTQLQDLRYQYDPVGNILSISNGAAATRYFRNQEVAAQNSYTYDALYQLLSASGRENTTAGQQGPSLPDAAVDTANVRNYTRNYIYDRGGNLFKITHAAGNTSYTNTLFVDAYSNRALAQDLNGGITQSNINSFFDSCGNVTQMQPGTPLIWNVRNQLQSIALLDRGGAANANDREIYQYRGSVRVRKQTRRQTNVAANIWRVDDVIYLPGLELRTTSTDSNGAVTVNEALQVMTVAAAGRAGIRVLHWDNGKPEEIANDQLRYSFDDHIGSSLLELDNGANILTQEEYYPYGGTAVLTAKSDSEAKYKVVRYSGKERDGAGLYYYGYRYYAPWLCRWMSPDPAGMVDGPNIYCMVKNNPVSYRDRRGADHDEIKMGRYRREVGLREKVQLISADLSGAVKLEKFDFGKHKFKASNDYKLVQVDGNLKYGFTHSELVNTLAFYRQEYAGMSGALVGVPSEGGKSAIHNFKLGVSVTEGFMRDVAASEEEGDDEFESYSRATSSTFVLMPREDKDFRKEDRYKRVIGVVGTIYDDYSKEIFIHRLVAHPYTQAYRAGMSEAEVERAGSYKQVRQFNVKAVGKFVTFKLLKRYFKDVSIKSFITEAINPRSAAIAIKFGMRYDGGSR</sequence>
<name>A0A1N6LI48_9BURK</name>
<dbReference type="InterPro" id="IPR050708">
    <property type="entry name" value="T6SS_VgrG/RHS"/>
</dbReference>
<organism evidence="1 2">
    <name type="scientific">Paraburkholderia phenazinium</name>
    <dbReference type="NCBI Taxonomy" id="60549"/>
    <lineage>
        <taxon>Bacteria</taxon>
        <taxon>Pseudomonadati</taxon>
        <taxon>Pseudomonadota</taxon>
        <taxon>Betaproteobacteria</taxon>
        <taxon>Burkholderiales</taxon>
        <taxon>Burkholderiaceae</taxon>
        <taxon>Paraburkholderia</taxon>
    </lineage>
</organism>
<accession>A0A1N6LI48</accession>
<evidence type="ECO:0000313" key="2">
    <source>
        <dbReference type="Proteomes" id="UP000185151"/>
    </source>
</evidence>
<dbReference type="OrthoDB" id="5445630at2"/>
<dbReference type="AlphaFoldDB" id="A0A1N6LI48"/>
<protein>
    <submittedName>
        <fullName evidence="1">Insecticidal toxin complex protein TccC</fullName>
    </submittedName>
</protein>
<dbReference type="PANTHER" id="PTHR32305:SF15">
    <property type="entry name" value="PROTEIN RHSA-RELATED"/>
    <property type="match status" value="1"/>
</dbReference>
<dbReference type="Proteomes" id="UP000185151">
    <property type="component" value="Unassembled WGS sequence"/>
</dbReference>
<gene>
    <name evidence="1" type="ORF">SAMN05444165_7530</name>
</gene>
<evidence type="ECO:0000313" key="1">
    <source>
        <dbReference type="EMBL" id="SIO68502.1"/>
    </source>
</evidence>
<dbReference type="NCBIfam" id="TIGR03696">
    <property type="entry name" value="Rhs_assc_core"/>
    <property type="match status" value="1"/>
</dbReference>
<dbReference type="EMBL" id="FSRU01000003">
    <property type="protein sequence ID" value="SIO68502.1"/>
    <property type="molecule type" value="Genomic_DNA"/>
</dbReference>
<dbReference type="Gene3D" id="2.180.10.10">
    <property type="entry name" value="RHS repeat-associated core"/>
    <property type="match status" value="1"/>
</dbReference>
<keyword evidence="2" id="KW-1185">Reference proteome</keyword>